<dbReference type="SUPFAM" id="SSF50677">
    <property type="entry name" value="ValRS/IleRS/LeuRS editing domain"/>
    <property type="match status" value="1"/>
</dbReference>
<sequence length="808" mass="92814">MTKYIPSQIEPKWQKKWEEDQIYTASDSSDKPKKYILDMFPYPSGDGLHVGHFKGYVASDIISRYFRLKGFNVLHPMGWDAFGLPAENYAIKMGIHPSITTARNIANIKKQMQLVSLSYDWKREIDTTDPNYYKWTQWIFLKLFEKGLAYEDDAPINWCPKDKTGLANEEVIDGKCARCGEQVEQKKIRQWILRITKYADRLLEDLEGLNWPEFIKEMQINWIGRSEGMEIQFPISNFQFPINVYTVFPETIFGVTYMVLAPEHQLVKKLITKDQEKEVEEYLKASQKKTELQRKAEEREKSGVFTGSYCINPVNGKKVPIWISDYVVGGYGTGAVMGVPGSDHRDFAFAKKYGLEIIRVIGKTASDFDKVLTDQDVLEEGVIVNSEQFNGLKTPQDAREKIKDWLAQKKWGMRKIQYHLRDWIFSRQRYWGEPIPLVHCPKCGVVPVPENELPLKLPDVKKYEPTGTGESPLAAIPEWVNTVCPKCGGPGKRETNTMPQWAGSCWYYLRFIDPNNNQVLLDKEKDKYWMPVDWYIGGAEHAVLHLLYARFWHKVLFDIGAVSTKEPFQKLTSVGLVLAEDGRKMSKSLGNVITPDEIVKEYGADTLRLYEAFMGPFENTISWDPTSINGVYKFLNRVWELICKEEGKSVESRFEIALNKLVKKVASDIEAMKFNTAVAAAMEFINLTYHHRLTSDQKKKFLIVLAPFAPHITEELWSQIGEKYSIHKQSWPAIDNKFLEEDEVSVAVQVNGKVRDILLIQKDMISNKEVVEKMAKESQKAAKFLEGKSVKKVVYVPGKIISFVLSSS</sequence>
<dbReference type="HAMAP" id="MF_00049_B">
    <property type="entry name" value="Leu_tRNA_synth_B"/>
    <property type="match status" value="1"/>
</dbReference>
<dbReference type="NCBIfam" id="TIGR00396">
    <property type="entry name" value="leuS_bact"/>
    <property type="match status" value="1"/>
</dbReference>
<comment type="subcellular location">
    <subcellularLocation>
        <location evidence="9">Cytoplasm</location>
    </subcellularLocation>
</comment>
<dbReference type="CDD" id="cd00812">
    <property type="entry name" value="LeuRS_core"/>
    <property type="match status" value="1"/>
</dbReference>
<keyword evidence="3 9" id="KW-0436">Ligase</keyword>
<comment type="similarity">
    <text evidence="1 9 10">Belongs to the class-I aminoacyl-tRNA synthetase family.</text>
</comment>
<dbReference type="Pfam" id="PF00133">
    <property type="entry name" value="tRNA-synt_1"/>
    <property type="match status" value="1"/>
</dbReference>
<organism evidence="15 16">
    <name type="scientific">Candidatus Daviesbacteria bacterium GW2011_GWC2_40_12</name>
    <dbReference type="NCBI Taxonomy" id="1618431"/>
    <lineage>
        <taxon>Bacteria</taxon>
        <taxon>Candidatus Daviesiibacteriota</taxon>
    </lineage>
</organism>
<protein>
    <recommendedName>
        <fullName evidence="9">Leucine--tRNA ligase</fullName>
        <ecNumber evidence="9">6.1.1.4</ecNumber>
    </recommendedName>
    <alternativeName>
        <fullName evidence="9">Leucyl-tRNA synthetase</fullName>
        <shortName evidence="9">LeuRS</shortName>
    </alternativeName>
</protein>
<evidence type="ECO:0000259" key="11">
    <source>
        <dbReference type="Pfam" id="PF00133"/>
    </source>
</evidence>
<dbReference type="GO" id="GO:0004823">
    <property type="term" value="F:leucine-tRNA ligase activity"/>
    <property type="evidence" value="ECO:0007669"/>
    <property type="project" value="UniProtKB-UniRule"/>
</dbReference>
<evidence type="ECO:0000256" key="7">
    <source>
        <dbReference type="ARBA" id="ARBA00023146"/>
    </source>
</evidence>
<dbReference type="FunFam" id="1.10.730.10:FF:000002">
    <property type="entry name" value="Leucine--tRNA ligase"/>
    <property type="match status" value="1"/>
</dbReference>
<dbReference type="InterPro" id="IPR009008">
    <property type="entry name" value="Val/Leu/Ile-tRNA-synth_edit"/>
</dbReference>
<gene>
    <name evidence="9" type="primary">leuS</name>
    <name evidence="15" type="ORF">UT77_C0013G0015</name>
</gene>
<keyword evidence="5 9" id="KW-0067">ATP-binding</keyword>
<evidence type="ECO:0000259" key="13">
    <source>
        <dbReference type="Pfam" id="PF09334"/>
    </source>
</evidence>
<evidence type="ECO:0000256" key="5">
    <source>
        <dbReference type="ARBA" id="ARBA00022840"/>
    </source>
</evidence>
<dbReference type="InterPro" id="IPR002300">
    <property type="entry name" value="aa-tRNA-synth_Ia"/>
</dbReference>
<evidence type="ECO:0000256" key="3">
    <source>
        <dbReference type="ARBA" id="ARBA00022598"/>
    </source>
</evidence>
<evidence type="ECO:0000256" key="1">
    <source>
        <dbReference type="ARBA" id="ARBA00005594"/>
    </source>
</evidence>
<keyword evidence="6 9" id="KW-0648">Protein biosynthesis</keyword>
<keyword evidence="2 9" id="KW-0963">Cytoplasm</keyword>
<accession>A0A0G0T2M3</accession>
<dbReference type="GO" id="GO:0002161">
    <property type="term" value="F:aminoacyl-tRNA deacylase activity"/>
    <property type="evidence" value="ECO:0007669"/>
    <property type="project" value="InterPro"/>
</dbReference>
<feature type="domain" description="Aminoacyl-tRNA synthetase class Ia" evidence="11">
    <location>
        <begin position="418"/>
        <end position="612"/>
    </location>
</feature>
<evidence type="ECO:0000313" key="15">
    <source>
        <dbReference type="EMBL" id="KKR41345.1"/>
    </source>
</evidence>
<dbReference type="Pfam" id="PF13603">
    <property type="entry name" value="tRNA-synt_1_2"/>
    <property type="match status" value="1"/>
</dbReference>
<dbReference type="Pfam" id="PF08264">
    <property type="entry name" value="Anticodon_1"/>
    <property type="match status" value="1"/>
</dbReference>
<evidence type="ECO:0000259" key="14">
    <source>
        <dbReference type="Pfam" id="PF13603"/>
    </source>
</evidence>
<dbReference type="GO" id="GO:0005829">
    <property type="term" value="C:cytosol"/>
    <property type="evidence" value="ECO:0007669"/>
    <property type="project" value="TreeGrafter"/>
</dbReference>
<evidence type="ECO:0000256" key="9">
    <source>
        <dbReference type="HAMAP-Rule" id="MF_00049"/>
    </source>
</evidence>
<feature type="domain" description="Methionyl/Leucyl tRNA synthetase" evidence="13">
    <location>
        <begin position="40"/>
        <end position="182"/>
    </location>
</feature>
<dbReference type="Gene3D" id="3.40.50.620">
    <property type="entry name" value="HUPs"/>
    <property type="match status" value="2"/>
</dbReference>
<evidence type="ECO:0000256" key="10">
    <source>
        <dbReference type="RuleBase" id="RU363035"/>
    </source>
</evidence>
<keyword evidence="4 9" id="KW-0547">Nucleotide-binding</keyword>
<dbReference type="PRINTS" id="PR00985">
    <property type="entry name" value="TRNASYNTHLEU"/>
</dbReference>
<dbReference type="PATRIC" id="fig|1618431.3.peg.1196"/>
<reference evidence="15 16" key="1">
    <citation type="journal article" date="2015" name="Nature">
        <title>rRNA introns, odd ribosomes, and small enigmatic genomes across a large radiation of phyla.</title>
        <authorList>
            <person name="Brown C.T."/>
            <person name="Hug L.A."/>
            <person name="Thomas B.C."/>
            <person name="Sharon I."/>
            <person name="Castelle C.J."/>
            <person name="Singh A."/>
            <person name="Wilkins M.J."/>
            <person name="Williams K.H."/>
            <person name="Banfield J.F."/>
        </authorList>
    </citation>
    <scope>NUCLEOTIDE SEQUENCE [LARGE SCALE GENOMIC DNA]</scope>
</reference>
<dbReference type="CDD" id="cd07958">
    <property type="entry name" value="Anticodon_Ia_Leu_BEm"/>
    <property type="match status" value="1"/>
</dbReference>
<evidence type="ECO:0000259" key="12">
    <source>
        <dbReference type="Pfam" id="PF08264"/>
    </source>
</evidence>
<dbReference type="EMBL" id="LBYB01000013">
    <property type="protein sequence ID" value="KKR41345.1"/>
    <property type="molecule type" value="Genomic_DNA"/>
</dbReference>
<dbReference type="FunFam" id="3.40.50.620:FF:000077">
    <property type="entry name" value="Leucine--tRNA ligase"/>
    <property type="match status" value="1"/>
</dbReference>
<name>A0A0G0T2M3_9BACT</name>
<evidence type="ECO:0000313" key="16">
    <source>
        <dbReference type="Proteomes" id="UP000034881"/>
    </source>
</evidence>
<dbReference type="PANTHER" id="PTHR43740:SF2">
    <property type="entry name" value="LEUCINE--TRNA LIGASE, MITOCHONDRIAL"/>
    <property type="match status" value="1"/>
</dbReference>
<evidence type="ECO:0000256" key="8">
    <source>
        <dbReference type="ARBA" id="ARBA00047469"/>
    </source>
</evidence>
<dbReference type="InterPro" id="IPR013155">
    <property type="entry name" value="M/V/L/I-tRNA-synth_anticd-bd"/>
</dbReference>
<keyword evidence="7 9" id="KW-0030">Aminoacyl-tRNA synthetase</keyword>
<dbReference type="EC" id="6.1.1.4" evidence="9"/>
<dbReference type="InterPro" id="IPR014729">
    <property type="entry name" value="Rossmann-like_a/b/a_fold"/>
</dbReference>
<dbReference type="Gene3D" id="1.10.730.10">
    <property type="entry name" value="Isoleucyl-tRNA Synthetase, Domain 1"/>
    <property type="match status" value="1"/>
</dbReference>
<dbReference type="PANTHER" id="PTHR43740">
    <property type="entry name" value="LEUCYL-TRNA SYNTHETASE"/>
    <property type="match status" value="1"/>
</dbReference>
<dbReference type="InterPro" id="IPR025709">
    <property type="entry name" value="Leu_tRNA-synth_edit"/>
</dbReference>
<feature type="domain" description="Leucyl-tRNA synthetase editing" evidence="14">
    <location>
        <begin position="221"/>
        <end position="406"/>
    </location>
</feature>
<dbReference type="Proteomes" id="UP000034881">
    <property type="component" value="Unassembled WGS sequence"/>
</dbReference>
<feature type="binding site" evidence="9">
    <location>
        <position position="587"/>
    </location>
    <ligand>
        <name>ATP</name>
        <dbReference type="ChEBI" id="CHEBI:30616"/>
    </ligand>
</feature>
<dbReference type="Pfam" id="PF09334">
    <property type="entry name" value="tRNA-synt_1g"/>
    <property type="match status" value="1"/>
</dbReference>
<evidence type="ECO:0000256" key="4">
    <source>
        <dbReference type="ARBA" id="ARBA00022741"/>
    </source>
</evidence>
<evidence type="ECO:0000256" key="2">
    <source>
        <dbReference type="ARBA" id="ARBA00022490"/>
    </source>
</evidence>
<comment type="caution">
    <text evidence="9">Lacks conserved residue(s) required for the propagation of feature annotation.</text>
</comment>
<dbReference type="SUPFAM" id="SSF47323">
    <property type="entry name" value="Anticodon-binding domain of a subclass of class I aminoacyl-tRNA synthetases"/>
    <property type="match status" value="1"/>
</dbReference>
<comment type="caution">
    <text evidence="15">The sequence shown here is derived from an EMBL/GenBank/DDBJ whole genome shotgun (WGS) entry which is preliminary data.</text>
</comment>
<dbReference type="Gene3D" id="3.10.20.590">
    <property type="match status" value="1"/>
</dbReference>
<dbReference type="AlphaFoldDB" id="A0A0G0T2M3"/>
<dbReference type="InterPro" id="IPR015413">
    <property type="entry name" value="Methionyl/Leucyl_tRNA_Synth"/>
</dbReference>
<dbReference type="InterPro" id="IPR002302">
    <property type="entry name" value="Leu-tRNA-ligase"/>
</dbReference>
<dbReference type="GO" id="GO:0006429">
    <property type="term" value="P:leucyl-tRNA aminoacylation"/>
    <property type="evidence" value="ECO:0007669"/>
    <property type="project" value="UniProtKB-UniRule"/>
</dbReference>
<evidence type="ECO:0000256" key="6">
    <source>
        <dbReference type="ARBA" id="ARBA00022917"/>
    </source>
</evidence>
<feature type="short sequence motif" description="'KMSKS' region" evidence="9">
    <location>
        <begin position="584"/>
        <end position="588"/>
    </location>
</feature>
<dbReference type="PROSITE" id="PS00178">
    <property type="entry name" value="AA_TRNA_LIGASE_I"/>
    <property type="match status" value="1"/>
</dbReference>
<comment type="catalytic activity">
    <reaction evidence="8 9">
        <text>tRNA(Leu) + L-leucine + ATP = L-leucyl-tRNA(Leu) + AMP + diphosphate</text>
        <dbReference type="Rhea" id="RHEA:11688"/>
        <dbReference type="Rhea" id="RHEA-COMP:9613"/>
        <dbReference type="Rhea" id="RHEA-COMP:9622"/>
        <dbReference type="ChEBI" id="CHEBI:30616"/>
        <dbReference type="ChEBI" id="CHEBI:33019"/>
        <dbReference type="ChEBI" id="CHEBI:57427"/>
        <dbReference type="ChEBI" id="CHEBI:78442"/>
        <dbReference type="ChEBI" id="CHEBI:78494"/>
        <dbReference type="ChEBI" id="CHEBI:456215"/>
        <dbReference type="EC" id="6.1.1.4"/>
    </reaction>
</comment>
<dbReference type="GO" id="GO:0005524">
    <property type="term" value="F:ATP binding"/>
    <property type="evidence" value="ECO:0007669"/>
    <property type="project" value="UniProtKB-UniRule"/>
</dbReference>
<feature type="domain" description="Methionyl/Valyl/Leucyl/Isoleucyl-tRNA synthetase anticodon-binding" evidence="12">
    <location>
        <begin position="658"/>
        <end position="763"/>
    </location>
</feature>
<dbReference type="SUPFAM" id="SSF52374">
    <property type="entry name" value="Nucleotidylyl transferase"/>
    <property type="match status" value="1"/>
</dbReference>
<dbReference type="InterPro" id="IPR001412">
    <property type="entry name" value="aa-tRNA-synth_I_CS"/>
</dbReference>
<proteinExistence type="inferred from homology"/>
<dbReference type="FunFam" id="3.40.50.620:FF:000056">
    <property type="entry name" value="Leucine--tRNA ligase"/>
    <property type="match status" value="1"/>
</dbReference>
<dbReference type="InterPro" id="IPR009080">
    <property type="entry name" value="tRNAsynth_Ia_anticodon-bd"/>
</dbReference>